<accession>A0A933WAI3</accession>
<dbReference type="Pfam" id="PF13607">
    <property type="entry name" value="Succ_CoA_lig"/>
    <property type="match status" value="1"/>
</dbReference>
<reference evidence="2" key="1">
    <citation type="submission" date="2020-07" db="EMBL/GenBank/DDBJ databases">
        <title>Huge and variable diversity of episymbiotic CPR bacteria and DPANN archaea in groundwater ecosystems.</title>
        <authorList>
            <person name="He C.Y."/>
            <person name="Keren R."/>
            <person name="Whittaker M."/>
            <person name="Farag I.F."/>
            <person name="Doudna J."/>
            <person name="Cate J.H.D."/>
            <person name="Banfield J.F."/>
        </authorList>
    </citation>
    <scope>NUCLEOTIDE SEQUENCE</scope>
    <source>
        <strain evidence="2">NC_groundwater_1813_Pr3_B-0.1um_71_17</strain>
    </source>
</reference>
<dbReference type="Gene3D" id="3.30.470.20">
    <property type="entry name" value="ATP-grasp fold, B domain"/>
    <property type="match status" value="1"/>
</dbReference>
<evidence type="ECO:0000259" key="1">
    <source>
        <dbReference type="SMART" id="SM00881"/>
    </source>
</evidence>
<proteinExistence type="predicted"/>
<sequence length="752" mass="79495">MSTAEAAPAAGPFDELIARAAARPERVLLESEGMALLELLGFATPKREVVPNADAIARWTASPFPGERVVLKALSPQILHKTDAHAVAVLPNRVAALHEAAAEMETRLAGRGLEGFLVCEFVPHENGPGREFLLGLRHTRDFGPVVTLAAGGVHAEFLAHALRPEQATALFSPELDREDVLDAAIDRLAVARLAIESQRGHRPLVYRSELTGAVRRLLAFARTPQAEALEEFEVNPLVVSEGRLVALDALAKLAPWREDPPAPRPIARIRTLLEPRTIAVMGVSERMNPGRIILRNVLREGFDPADVTIVKPGTNSIDGCACVPSLADVPAPVDLLVLSIPAPQAAEAIAQAADEHLAESIVLIPGGLEEKAGNETLVTSMREAIARSRRTEWGGPVVNGGNCLGVRSLPGRFDTLFIPEHKLPRSARAADPIALVTGSGAFAVSKASKLAGLQPLYTITIGNQTDLTIADYLEYLAGEPRVKIVAVYLEGFRPLDGARFVRQVEALTRAGRSVIVYLAGRTAAGAAAAASHTAAVAGDHAVATQLARAAGAVVADTLEDFEDLVRLFARLQGRKAGAGRIGALTNAGFESVAIADNLGAFTLAKFTTATQASLAATLERAKLGDIVAVHNPMDVTPILGDEGYESALRAMLSDPGVDAAVLGCVPLTAALDTLNAGEGHGDDLDREDGVVMRLRQLWTESMKPWVAVVDAGPLYDPMSAALEAGGIPVFRAADRALRLFGVWARAAGPPER</sequence>
<keyword evidence="2" id="KW-0436">Ligase</keyword>
<dbReference type="SMART" id="SM00881">
    <property type="entry name" value="CoA_binding"/>
    <property type="match status" value="1"/>
</dbReference>
<dbReference type="InterPro" id="IPR032875">
    <property type="entry name" value="Succ_CoA_lig_flav_dom"/>
</dbReference>
<dbReference type="PANTHER" id="PTHR42793:SF1">
    <property type="entry name" value="PEPTIDYL-LYSINE N-ACETYLTRANSFERASE PATZ"/>
    <property type="match status" value="1"/>
</dbReference>
<protein>
    <submittedName>
        <fullName evidence="2">Acetate--CoA ligase family protein</fullName>
    </submittedName>
</protein>
<comment type="caution">
    <text evidence="2">The sequence shown here is derived from an EMBL/GenBank/DDBJ whole genome shotgun (WGS) entry which is preliminary data.</text>
</comment>
<dbReference type="InterPro" id="IPR016102">
    <property type="entry name" value="Succinyl-CoA_synth-like"/>
</dbReference>
<dbReference type="Pfam" id="PF13549">
    <property type="entry name" value="ATP-grasp_5"/>
    <property type="match status" value="1"/>
</dbReference>
<dbReference type="Gene3D" id="3.40.50.261">
    <property type="entry name" value="Succinyl-CoA synthetase domains"/>
    <property type="match status" value="2"/>
</dbReference>
<dbReference type="InterPro" id="IPR003781">
    <property type="entry name" value="CoA-bd"/>
</dbReference>
<dbReference type="Gene3D" id="3.40.50.720">
    <property type="entry name" value="NAD(P)-binding Rossmann-like Domain"/>
    <property type="match status" value="1"/>
</dbReference>
<name>A0A933WAI3_UNCEI</name>
<organism evidence="2 3">
    <name type="scientific">Eiseniibacteriota bacterium</name>
    <dbReference type="NCBI Taxonomy" id="2212470"/>
    <lineage>
        <taxon>Bacteria</taxon>
        <taxon>Candidatus Eiseniibacteriota</taxon>
    </lineage>
</organism>
<dbReference type="Proteomes" id="UP000696931">
    <property type="component" value="Unassembled WGS sequence"/>
</dbReference>
<dbReference type="SUPFAM" id="SSF51735">
    <property type="entry name" value="NAD(P)-binding Rossmann-fold domains"/>
    <property type="match status" value="1"/>
</dbReference>
<dbReference type="Gene3D" id="3.30.1490.20">
    <property type="entry name" value="ATP-grasp fold, A domain"/>
    <property type="match status" value="1"/>
</dbReference>
<dbReference type="Pfam" id="PF13380">
    <property type="entry name" value="CoA_binding_2"/>
    <property type="match status" value="1"/>
</dbReference>
<feature type="domain" description="CoA-binding" evidence="1">
    <location>
        <begin position="272"/>
        <end position="368"/>
    </location>
</feature>
<dbReference type="EMBL" id="JACRIW010000117">
    <property type="protein sequence ID" value="MBI5171056.1"/>
    <property type="molecule type" value="Genomic_DNA"/>
</dbReference>
<dbReference type="SUPFAM" id="SSF56059">
    <property type="entry name" value="Glutathione synthetase ATP-binding domain-like"/>
    <property type="match status" value="1"/>
</dbReference>
<dbReference type="SUPFAM" id="SSF52210">
    <property type="entry name" value="Succinyl-CoA synthetase domains"/>
    <property type="match status" value="2"/>
</dbReference>
<dbReference type="GO" id="GO:0016874">
    <property type="term" value="F:ligase activity"/>
    <property type="evidence" value="ECO:0007669"/>
    <property type="project" value="UniProtKB-KW"/>
</dbReference>
<dbReference type="InterPro" id="IPR036291">
    <property type="entry name" value="NAD(P)-bd_dom_sf"/>
</dbReference>
<dbReference type="GO" id="GO:0005524">
    <property type="term" value="F:ATP binding"/>
    <property type="evidence" value="ECO:0007669"/>
    <property type="project" value="InterPro"/>
</dbReference>
<evidence type="ECO:0000313" key="2">
    <source>
        <dbReference type="EMBL" id="MBI5171056.1"/>
    </source>
</evidence>
<evidence type="ECO:0000313" key="3">
    <source>
        <dbReference type="Proteomes" id="UP000696931"/>
    </source>
</evidence>
<dbReference type="PANTHER" id="PTHR42793">
    <property type="entry name" value="COA BINDING DOMAIN CONTAINING PROTEIN"/>
    <property type="match status" value="1"/>
</dbReference>
<dbReference type="AlphaFoldDB" id="A0A933WAI3"/>
<gene>
    <name evidence="2" type="ORF">HZA61_16340</name>
</gene>
<dbReference type="InterPro" id="IPR013815">
    <property type="entry name" value="ATP_grasp_subdomain_1"/>
</dbReference>